<dbReference type="GO" id="GO:0009055">
    <property type="term" value="F:electron transfer activity"/>
    <property type="evidence" value="ECO:0007669"/>
    <property type="project" value="InterPro"/>
</dbReference>
<dbReference type="GO" id="GO:0016614">
    <property type="term" value="F:oxidoreductase activity, acting on CH-OH group of donors"/>
    <property type="evidence" value="ECO:0007669"/>
    <property type="project" value="InterPro"/>
</dbReference>
<dbReference type="AlphaFoldDB" id="A0A6L7G3A9"/>
<evidence type="ECO:0000256" key="15">
    <source>
        <dbReference type="SAM" id="SignalP"/>
    </source>
</evidence>
<reference evidence="17 18" key="1">
    <citation type="submission" date="2019-12" db="EMBL/GenBank/DDBJ databases">
        <authorList>
            <person name="Li M."/>
        </authorList>
    </citation>
    <scope>NUCLEOTIDE SEQUENCE [LARGE SCALE GENOMIC DNA]</scope>
    <source>
        <strain evidence="17 18">GBMRC 2024</strain>
    </source>
</reference>
<dbReference type="Pfam" id="PF00034">
    <property type="entry name" value="Cytochrom_C"/>
    <property type="match status" value="2"/>
</dbReference>
<evidence type="ECO:0000256" key="1">
    <source>
        <dbReference type="ARBA" id="ARBA00004236"/>
    </source>
</evidence>
<dbReference type="PRINTS" id="PR00605">
    <property type="entry name" value="CYTCHROMECIC"/>
</dbReference>
<feature type="binding site" description="axial binding residue" evidence="13">
    <location>
        <position position="190"/>
    </location>
    <ligand>
        <name>heme c</name>
        <dbReference type="ChEBI" id="CHEBI:61717"/>
        <label>2</label>
    </ligand>
    <ligandPart>
        <name>Fe</name>
        <dbReference type="ChEBI" id="CHEBI:18248"/>
    </ligandPart>
</feature>
<dbReference type="PIRSF" id="PIRSF000018">
    <property type="entry name" value="Mb_ADH_cyt_c"/>
    <property type="match status" value="1"/>
</dbReference>
<keyword evidence="2" id="KW-0813">Transport</keyword>
<evidence type="ECO:0000256" key="4">
    <source>
        <dbReference type="ARBA" id="ARBA00022617"/>
    </source>
</evidence>
<feature type="chain" id="PRO_5027103619" evidence="15">
    <location>
        <begin position="24"/>
        <end position="443"/>
    </location>
</feature>
<feature type="binding site" description="axial binding residue" evidence="13">
    <location>
        <position position="43"/>
    </location>
    <ligand>
        <name>heme c</name>
        <dbReference type="ChEBI" id="CHEBI:61717"/>
        <label>1</label>
    </ligand>
    <ligandPart>
        <name>Fe</name>
        <dbReference type="ChEBI" id="CHEBI:18248"/>
    </ligandPart>
</feature>
<dbReference type="Proteomes" id="UP000477911">
    <property type="component" value="Unassembled WGS sequence"/>
</dbReference>
<evidence type="ECO:0000256" key="3">
    <source>
        <dbReference type="ARBA" id="ARBA00022475"/>
    </source>
</evidence>
<evidence type="ECO:0000256" key="13">
    <source>
        <dbReference type="PIRSR" id="PIRSR000018-51"/>
    </source>
</evidence>
<organism evidence="17 18">
    <name type="scientific">Pseudooceanicola albus</name>
    <dbReference type="NCBI Taxonomy" id="2692189"/>
    <lineage>
        <taxon>Bacteria</taxon>
        <taxon>Pseudomonadati</taxon>
        <taxon>Pseudomonadota</taxon>
        <taxon>Alphaproteobacteria</taxon>
        <taxon>Rhodobacterales</taxon>
        <taxon>Paracoccaceae</taxon>
        <taxon>Pseudooceanicola</taxon>
    </lineage>
</organism>
<evidence type="ECO:0000256" key="9">
    <source>
        <dbReference type="ARBA" id="ARBA00022982"/>
    </source>
</evidence>
<evidence type="ECO:0000313" key="17">
    <source>
        <dbReference type="EMBL" id="MXN17916.1"/>
    </source>
</evidence>
<dbReference type="Pfam" id="PF13442">
    <property type="entry name" value="Cytochrome_CBB3"/>
    <property type="match status" value="1"/>
</dbReference>
<feature type="binding site" description="covalent" evidence="12">
    <location>
        <position position="39"/>
    </location>
    <ligand>
        <name>heme c</name>
        <dbReference type="ChEBI" id="CHEBI:61717"/>
        <label>1</label>
    </ligand>
</feature>
<feature type="binding site" description="covalent" evidence="12">
    <location>
        <position position="319"/>
    </location>
    <ligand>
        <name>heme c</name>
        <dbReference type="ChEBI" id="CHEBI:61717"/>
        <label>3</label>
    </ligand>
</feature>
<keyword evidence="14" id="KW-0812">Transmembrane</keyword>
<feature type="binding site" description="covalent" evidence="12">
    <location>
        <position position="322"/>
    </location>
    <ligand>
        <name>heme c</name>
        <dbReference type="ChEBI" id="CHEBI:61717"/>
        <label>3</label>
    </ligand>
</feature>
<dbReference type="InterPro" id="IPR008168">
    <property type="entry name" value="Cyt_C_IC"/>
</dbReference>
<dbReference type="EMBL" id="WUMU01000006">
    <property type="protein sequence ID" value="MXN17916.1"/>
    <property type="molecule type" value="Genomic_DNA"/>
</dbReference>
<feature type="domain" description="Cytochrome c" evidence="16">
    <location>
        <begin position="306"/>
        <end position="389"/>
    </location>
</feature>
<dbReference type="PANTHER" id="PTHR35008:SF8">
    <property type="entry name" value="ALCOHOL DEHYDROGENASE CYTOCHROME C SUBUNIT"/>
    <property type="match status" value="1"/>
</dbReference>
<keyword evidence="9" id="KW-0249">Electron transport</keyword>
<evidence type="ECO:0000256" key="6">
    <source>
        <dbReference type="ARBA" id="ARBA00022723"/>
    </source>
</evidence>
<dbReference type="PROSITE" id="PS51007">
    <property type="entry name" value="CYTC"/>
    <property type="match status" value="3"/>
</dbReference>
<comment type="caution">
    <text evidence="17">The sequence shown here is derived from an EMBL/GenBank/DDBJ whole genome shotgun (WGS) entry which is preliminary data.</text>
</comment>
<comment type="subcellular location">
    <subcellularLocation>
        <location evidence="1">Cell membrane</location>
    </subcellularLocation>
</comment>
<evidence type="ECO:0000313" key="18">
    <source>
        <dbReference type="Proteomes" id="UP000477911"/>
    </source>
</evidence>
<evidence type="ECO:0000256" key="8">
    <source>
        <dbReference type="ARBA" id="ARBA00022737"/>
    </source>
</evidence>
<keyword evidence="14" id="KW-1133">Transmembrane helix</keyword>
<evidence type="ECO:0000256" key="14">
    <source>
        <dbReference type="SAM" id="Phobius"/>
    </source>
</evidence>
<dbReference type="RefSeq" id="WP_160893727.1">
    <property type="nucleotide sequence ID" value="NZ_WUMU01000006.1"/>
</dbReference>
<protein>
    <submittedName>
        <fullName evidence="17">C-type cytochrome</fullName>
    </submittedName>
</protein>
<dbReference type="PANTHER" id="PTHR35008">
    <property type="entry name" value="BLL4482 PROTEIN-RELATED"/>
    <property type="match status" value="1"/>
</dbReference>
<dbReference type="GO" id="GO:0005886">
    <property type="term" value="C:plasma membrane"/>
    <property type="evidence" value="ECO:0007669"/>
    <property type="project" value="UniProtKB-SubCell"/>
</dbReference>
<evidence type="ECO:0000256" key="12">
    <source>
        <dbReference type="PIRSR" id="PIRSR000018-50"/>
    </source>
</evidence>
<evidence type="ECO:0000259" key="16">
    <source>
        <dbReference type="PROSITE" id="PS51007"/>
    </source>
</evidence>
<dbReference type="InterPro" id="IPR009056">
    <property type="entry name" value="Cyt_c-like_dom"/>
</dbReference>
<dbReference type="GO" id="GO:0005506">
    <property type="term" value="F:iron ion binding"/>
    <property type="evidence" value="ECO:0007669"/>
    <property type="project" value="InterPro"/>
</dbReference>
<dbReference type="Gene3D" id="1.10.760.10">
    <property type="entry name" value="Cytochrome c-like domain"/>
    <property type="match status" value="3"/>
</dbReference>
<evidence type="ECO:0000256" key="5">
    <source>
        <dbReference type="ARBA" id="ARBA00022660"/>
    </source>
</evidence>
<keyword evidence="4 12" id="KW-0349">Heme</keyword>
<proteinExistence type="predicted"/>
<dbReference type="InterPro" id="IPR036909">
    <property type="entry name" value="Cyt_c-like_dom_sf"/>
</dbReference>
<keyword evidence="11 14" id="KW-0472">Membrane</keyword>
<evidence type="ECO:0000256" key="10">
    <source>
        <dbReference type="ARBA" id="ARBA00023004"/>
    </source>
</evidence>
<dbReference type="SUPFAM" id="SSF46626">
    <property type="entry name" value="Cytochrome c"/>
    <property type="match status" value="3"/>
</dbReference>
<feature type="binding site" description="axial binding residue" evidence="13">
    <location>
        <position position="323"/>
    </location>
    <ligand>
        <name>heme c</name>
        <dbReference type="ChEBI" id="CHEBI:61717"/>
        <label>3</label>
    </ligand>
    <ligandPart>
        <name>Fe</name>
        <dbReference type="ChEBI" id="CHEBI:18248"/>
    </ligandPart>
</feature>
<keyword evidence="18" id="KW-1185">Reference proteome</keyword>
<dbReference type="GO" id="GO:0020037">
    <property type="term" value="F:heme binding"/>
    <property type="evidence" value="ECO:0007669"/>
    <property type="project" value="InterPro"/>
</dbReference>
<gene>
    <name evidence="17" type="ORF">GR170_08720</name>
</gene>
<feature type="binding site" description="covalent" evidence="12">
    <location>
        <position position="186"/>
    </location>
    <ligand>
        <name>heme c</name>
        <dbReference type="ChEBI" id="CHEBI:61717"/>
        <label>2</label>
    </ligand>
</feature>
<feature type="binding site" description="covalent" evidence="12">
    <location>
        <position position="42"/>
    </location>
    <ligand>
        <name>heme c</name>
        <dbReference type="ChEBI" id="CHEBI:61717"/>
        <label>1</label>
    </ligand>
</feature>
<evidence type="ECO:0000256" key="7">
    <source>
        <dbReference type="ARBA" id="ARBA00022729"/>
    </source>
</evidence>
<keyword evidence="8" id="KW-0677">Repeat</keyword>
<feature type="domain" description="Cytochrome c" evidence="16">
    <location>
        <begin position="25"/>
        <end position="128"/>
    </location>
</feature>
<feature type="binding site" description="covalent" evidence="12">
    <location>
        <position position="189"/>
    </location>
    <ligand>
        <name>heme c</name>
        <dbReference type="ChEBI" id="CHEBI:61717"/>
        <label>2</label>
    </ligand>
</feature>
<keyword evidence="7 15" id="KW-0732">Signal</keyword>
<keyword evidence="5" id="KW-0679">Respiratory chain</keyword>
<keyword evidence="10 13" id="KW-0408">Iron</keyword>
<name>A0A6L7G3A9_9RHOB</name>
<feature type="signal peptide" evidence="15">
    <location>
        <begin position="1"/>
        <end position="23"/>
    </location>
</feature>
<keyword evidence="6 13" id="KW-0479">Metal-binding</keyword>
<evidence type="ECO:0000256" key="2">
    <source>
        <dbReference type="ARBA" id="ARBA00022448"/>
    </source>
</evidence>
<feature type="domain" description="Cytochrome c" evidence="16">
    <location>
        <begin position="171"/>
        <end position="280"/>
    </location>
</feature>
<dbReference type="InterPro" id="IPR014353">
    <property type="entry name" value="Membr-bd_ADH_cyt_c"/>
</dbReference>
<evidence type="ECO:0000256" key="11">
    <source>
        <dbReference type="ARBA" id="ARBA00023136"/>
    </source>
</evidence>
<sequence>MTRSLSLLALGLLGGLSAGAAQADDLVARGAYLATAGDCAACHTADGGPAFAGGKAIATPIGAIIASNITPSTSAGIGGWSEAEFARALRRGVSRDGHNLYPAMPYTAYAGLTDADVKALYAYFEKGVQPVDDPAPATHLPFPFSVRASMKIWNLLFLKTATFAPDPAQSEAWNRGAYLAQTLAHCATCHTPRNALMAEKGGEALAGASLGTWYAPNITSDSTHGIGGWSQEALEAYLSTGRSGTGSQAGGPMLEAIDKSLSKLDPKDIAALATYIRDVPARSGDAAPGQTGKVAAKDMDVALRTGAAPAGAVLYDQHCATCHGASGTGGHGLPALVGNRALQRPTADNAVMTVLEGVLPESGQAMPAFASKLDDGQVAQLVTYLQEGFGDAGVKVTPERVAQLRAGGAPSGLLKLAQVGLIAAAVVLVLLILAALLLWRRRA</sequence>
<dbReference type="InterPro" id="IPR051459">
    <property type="entry name" value="Cytochrome_c-type_DH"/>
</dbReference>
<accession>A0A6L7G3A9</accession>
<keyword evidence="3" id="KW-1003">Cell membrane</keyword>
<feature type="transmembrane region" description="Helical" evidence="14">
    <location>
        <begin position="419"/>
        <end position="439"/>
    </location>
</feature>
<comment type="cofactor">
    <cofactor evidence="12">
        <name>heme c</name>
        <dbReference type="ChEBI" id="CHEBI:61717"/>
    </cofactor>
    <text evidence="12">Binds 3 heme c groups covalently per subunit.</text>
</comment>